<feature type="non-terminal residue" evidence="2">
    <location>
        <position position="162"/>
    </location>
</feature>
<sequence>REPSPRENGAKVGGVLPRTVYDRQIAWLRQRDAELLEQRRIQFEAATCRDSLSSGNDTPRRKRPMSAPGTPQRKLEAPTVSGTGAALLAKLKGARYLDDDPPPPRRRSPEPRGLWSRPPRRRPGTVACTTCSRPCPVDVLYCKHCGQKRLKVPTAPPDFNGL</sequence>
<evidence type="ECO:0000313" key="2">
    <source>
        <dbReference type="EMBL" id="CAE7405523.1"/>
    </source>
</evidence>
<reference evidence="2" key="1">
    <citation type="submission" date="2021-02" db="EMBL/GenBank/DDBJ databases">
        <authorList>
            <person name="Dougan E. K."/>
            <person name="Rhodes N."/>
            <person name="Thang M."/>
            <person name="Chan C."/>
        </authorList>
    </citation>
    <scope>NUCLEOTIDE SEQUENCE</scope>
</reference>
<evidence type="ECO:0000256" key="1">
    <source>
        <dbReference type="SAM" id="MobiDB-lite"/>
    </source>
</evidence>
<evidence type="ECO:0000313" key="3">
    <source>
        <dbReference type="Proteomes" id="UP000649617"/>
    </source>
</evidence>
<proteinExistence type="predicted"/>
<comment type="caution">
    <text evidence="2">The sequence shown here is derived from an EMBL/GenBank/DDBJ whole genome shotgun (WGS) entry which is preliminary data.</text>
</comment>
<keyword evidence="3" id="KW-1185">Reference proteome</keyword>
<dbReference type="Proteomes" id="UP000649617">
    <property type="component" value="Unassembled WGS sequence"/>
</dbReference>
<dbReference type="AlphaFoldDB" id="A0A812QVI1"/>
<dbReference type="EMBL" id="CAJNIZ010018025">
    <property type="protein sequence ID" value="CAE7405523.1"/>
    <property type="molecule type" value="Genomic_DNA"/>
</dbReference>
<name>A0A812QVI1_SYMPI</name>
<gene>
    <name evidence="2" type="ORF">SPIL2461_LOCUS10005</name>
</gene>
<feature type="non-terminal residue" evidence="2">
    <location>
        <position position="1"/>
    </location>
</feature>
<protein>
    <submittedName>
        <fullName evidence="2">Uncharacterized protein</fullName>
    </submittedName>
</protein>
<accession>A0A812QVI1</accession>
<organism evidence="2 3">
    <name type="scientific">Symbiodinium pilosum</name>
    <name type="common">Dinoflagellate</name>
    <dbReference type="NCBI Taxonomy" id="2952"/>
    <lineage>
        <taxon>Eukaryota</taxon>
        <taxon>Sar</taxon>
        <taxon>Alveolata</taxon>
        <taxon>Dinophyceae</taxon>
        <taxon>Suessiales</taxon>
        <taxon>Symbiodiniaceae</taxon>
        <taxon>Symbiodinium</taxon>
    </lineage>
</organism>
<feature type="region of interest" description="Disordered" evidence="1">
    <location>
        <begin position="46"/>
        <end position="126"/>
    </location>
</feature>
<dbReference type="OrthoDB" id="436125at2759"/>